<name>A0A158M6E9_9BORD</name>
<keyword evidence="3" id="KW-0813">Transport</keyword>
<accession>A0A158M6E9</accession>
<dbReference type="PANTHER" id="PTHR42929:SF6">
    <property type="entry name" value="IRON(III)-TRANSPORT SYSTEM PERMEASE PROTEIN SFUB"/>
    <property type="match status" value="1"/>
</dbReference>
<feature type="transmembrane region" description="Helical" evidence="8">
    <location>
        <begin position="64"/>
        <end position="83"/>
    </location>
</feature>
<keyword evidence="5 8" id="KW-0812">Transmembrane</keyword>
<dbReference type="GeneID" id="93118966"/>
<feature type="transmembrane region" description="Helical" evidence="8">
    <location>
        <begin position="95"/>
        <end position="119"/>
    </location>
</feature>
<gene>
    <name evidence="10" type="ORF">L497_2286</name>
</gene>
<evidence type="ECO:0000256" key="1">
    <source>
        <dbReference type="ARBA" id="ARBA00004651"/>
    </source>
</evidence>
<protein>
    <recommendedName>
        <fullName evidence="9">ABC transmembrane type-1 domain-containing protein</fullName>
    </recommendedName>
</protein>
<dbReference type="GO" id="GO:0055085">
    <property type="term" value="P:transmembrane transport"/>
    <property type="evidence" value="ECO:0007669"/>
    <property type="project" value="InterPro"/>
</dbReference>
<evidence type="ECO:0000256" key="2">
    <source>
        <dbReference type="ARBA" id="ARBA00007069"/>
    </source>
</evidence>
<comment type="caution">
    <text evidence="10">The sequence shown here is derived from an EMBL/GenBank/DDBJ whole genome shotgun (WGS) entry which is preliminary data.</text>
</comment>
<dbReference type="AlphaFoldDB" id="A0A158M6E9"/>
<sequence>MRIKWWPWGLLTVACLVLLLFFVIYPLAVLFGNSVTGASGGFSLEGFTALAQDGEYLQALRNTLVLGAVVTGCTVLVGVPFAYMVARYDFPLKNLVAILPILTIVIPEIIVGQSWLLVLGNNGLLTNALREIGIDLPSFYGWSGMIFSMTLVYYTYIYLGVLAALRGFDGQLEEAGLSLAPPRGLPASASWSQSSLRPFWSMHWWYSRWSLVISPCPSCWAAECRCCP</sequence>
<dbReference type="InterPro" id="IPR035906">
    <property type="entry name" value="MetI-like_sf"/>
</dbReference>
<dbReference type="PATRIC" id="fig|1331206.3.peg.1612"/>
<dbReference type="RefSeq" id="WP_227944764.1">
    <property type="nucleotide sequence ID" value="NZ_JFZZ01000060.1"/>
</dbReference>
<dbReference type="Gene3D" id="1.10.3720.10">
    <property type="entry name" value="MetI-like"/>
    <property type="match status" value="1"/>
</dbReference>
<evidence type="ECO:0000256" key="4">
    <source>
        <dbReference type="ARBA" id="ARBA00022475"/>
    </source>
</evidence>
<feature type="domain" description="ABC transmembrane type-1" evidence="9">
    <location>
        <begin position="60"/>
        <end position="228"/>
    </location>
</feature>
<keyword evidence="6 8" id="KW-1133">Transmembrane helix</keyword>
<comment type="subcellular location">
    <subcellularLocation>
        <location evidence="1">Cell membrane</location>
        <topology evidence="1">Multi-pass membrane protein</topology>
    </subcellularLocation>
</comment>
<evidence type="ECO:0000256" key="7">
    <source>
        <dbReference type="ARBA" id="ARBA00023136"/>
    </source>
</evidence>
<dbReference type="PROSITE" id="PS51257">
    <property type="entry name" value="PROKAR_LIPOPROTEIN"/>
    <property type="match status" value="1"/>
</dbReference>
<evidence type="ECO:0000256" key="5">
    <source>
        <dbReference type="ARBA" id="ARBA00022692"/>
    </source>
</evidence>
<evidence type="ECO:0000313" key="11">
    <source>
        <dbReference type="Proteomes" id="UP000026682"/>
    </source>
</evidence>
<dbReference type="PANTHER" id="PTHR42929">
    <property type="entry name" value="INNER MEMBRANE ABC TRANSPORTER PERMEASE PROTEIN YDCU-RELATED-RELATED"/>
    <property type="match status" value="1"/>
</dbReference>
<evidence type="ECO:0000256" key="8">
    <source>
        <dbReference type="SAM" id="Phobius"/>
    </source>
</evidence>
<evidence type="ECO:0000256" key="6">
    <source>
        <dbReference type="ARBA" id="ARBA00022989"/>
    </source>
</evidence>
<evidence type="ECO:0000313" key="10">
    <source>
        <dbReference type="EMBL" id="KAK95295.1"/>
    </source>
</evidence>
<proteinExistence type="inferred from homology"/>
<comment type="similarity">
    <text evidence="2">Belongs to the binding-protein-dependent transport system permease family. CysTW subfamily.</text>
</comment>
<dbReference type="GO" id="GO:0005886">
    <property type="term" value="C:plasma membrane"/>
    <property type="evidence" value="ECO:0007669"/>
    <property type="project" value="UniProtKB-SubCell"/>
</dbReference>
<dbReference type="SUPFAM" id="SSF161098">
    <property type="entry name" value="MetI-like"/>
    <property type="match status" value="1"/>
</dbReference>
<feature type="transmembrane region" description="Helical" evidence="8">
    <location>
        <begin position="139"/>
        <end position="165"/>
    </location>
</feature>
<evidence type="ECO:0000256" key="3">
    <source>
        <dbReference type="ARBA" id="ARBA00022448"/>
    </source>
</evidence>
<keyword evidence="7 8" id="KW-0472">Membrane</keyword>
<reference evidence="10 11" key="1">
    <citation type="submission" date="2014-03" db="EMBL/GenBank/DDBJ databases">
        <title>Genome sequence of Bordetella holmseii.</title>
        <authorList>
            <person name="Harvill E."/>
            <person name="Goodfield L.L."/>
            <person name="Ivanov Y."/>
            <person name="Meyer J.A."/>
            <person name="Newth C."/>
            <person name="Cassiday P."/>
            <person name="Tondella M.L."/>
            <person name="Liao P."/>
            <person name="Zimmerman J."/>
            <person name="Meert K."/>
            <person name="Wessel D."/>
            <person name="Berger J."/>
            <person name="Dean J.M."/>
            <person name="Holubkov R."/>
            <person name="Burr J."/>
            <person name="Liu T."/>
            <person name="Brinkac L.M."/>
            <person name="Sanka R."/>
            <person name="Kim M."/>
            <person name="Losada L."/>
        </authorList>
    </citation>
    <scope>NUCLEOTIDE SEQUENCE [LARGE SCALE GENOMIC DNA]</scope>
    <source>
        <strain evidence="10 11">CDC-H585-BH</strain>
    </source>
</reference>
<dbReference type="Proteomes" id="UP000026682">
    <property type="component" value="Unassembled WGS sequence"/>
</dbReference>
<organism evidence="10 11">
    <name type="scientific">Bordetella holmesii CDC-H585-BH</name>
    <dbReference type="NCBI Taxonomy" id="1331206"/>
    <lineage>
        <taxon>Bacteria</taxon>
        <taxon>Pseudomonadati</taxon>
        <taxon>Pseudomonadota</taxon>
        <taxon>Betaproteobacteria</taxon>
        <taxon>Burkholderiales</taxon>
        <taxon>Alcaligenaceae</taxon>
        <taxon>Bordetella</taxon>
    </lineage>
</organism>
<dbReference type="PROSITE" id="PS50928">
    <property type="entry name" value="ABC_TM1"/>
    <property type="match status" value="1"/>
</dbReference>
<evidence type="ECO:0000259" key="9">
    <source>
        <dbReference type="PROSITE" id="PS50928"/>
    </source>
</evidence>
<dbReference type="EMBL" id="JFZZ01000060">
    <property type="protein sequence ID" value="KAK95295.1"/>
    <property type="molecule type" value="Genomic_DNA"/>
</dbReference>
<dbReference type="CDD" id="cd06261">
    <property type="entry name" value="TM_PBP2"/>
    <property type="match status" value="1"/>
</dbReference>
<keyword evidence="4" id="KW-1003">Cell membrane</keyword>
<dbReference type="InterPro" id="IPR000515">
    <property type="entry name" value="MetI-like"/>
</dbReference>